<organism evidence="2 3">
    <name type="scientific">Chironomus riparius</name>
    <dbReference type="NCBI Taxonomy" id="315576"/>
    <lineage>
        <taxon>Eukaryota</taxon>
        <taxon>Metazoa</taxon>
        <taxon>Ecdysozoa</taxon>
        <taxon>Arthropoda</taxon>
        <taxon>Hexapoda</taxon>
        <taxon>Insecta</taxon>
        <taxon>Pterygota</taxon>
        <taxon>Neoptera</taxon>
        <taxon>Endopterygota</taxon>
        <taxon>Diptera</taxon>
        <taxon>Nematocera</taxon>
        <taxon>Chironomoidea</taxon>
        <taxon>Chironomidae</taxon>
        <taxon>Chironominae</taxon>
        <taxon>Chironomus</taxon>
    </lineage>
</organism>
<feature type="region of interest" description="Disordered" evidence="1">
    <location>
        <begin position="53"/>
        <end position="73"/>
    </location>
</feature>
<protein>
    <submittedName>
        <fullName evidence="2">Uncharacterized protein</fullName>
    </submittedName>
</protein>
<evidence type="ECO:0000313" key="3">
    <source>
        <dbReference type="Proteomes" id="UP001153620"/>
    </source>
</evidence>
<name>A0A9N9RJ57_9DIPT</name>
<reference evidence="2" key="2">
    <citation type="submission" date="2022-10" db="EMBL/GenBank/DDBJ databases">
        <authorList>
            <consortium name="ENA_rothamsted_submissions"/>
            <consortium name="culmorum"/>
            <person name="King R."/>
        </authorList>
    </citation>
    <scope>NUCLEOTIDE SEQUENCE</scope>
</reference>
<dbReference type="EMBL" id="OU895877">
    <property type="protein sequence ID" value="CAG9797593.1"/>
    <property type="molecule type" value="Genomic_DNA"/>
</dbReference>
<keyword evidence="3" id="KW-1185">Reference proteome</keyword>
<evidence type="ECO:0000256" key="1">
    <source>
        <dbReference type="SAM" id="MobiDB-lite"/>
    </source>
</evidence>
<gene>
    <name evidence="2" type="ORF">CHIRRI_LOCUS591</name>
</gene>
<dbReference type="Proteomes" id="UP001153620">
    <property type="component" value="Chromosome 1"/>
</dbReference>
<accession>A0A9N9RJ57</accession>
<evidence type="ECO:0000313" key="2">
    <source>
        <dbReference type="EMBL" id="CAG9797593.1"/>
    </source>
</evidence>
<reference evidence="2" key="1">
    <citation type="submission" date="2022-01" db="EMBL/GenBank/DDBJ databases">
        <authorList>
            <person name="King R."/>
        </authorList>
    </citation>
    <scope>NUCLEOTIDE SEQUENCE</scope>
</reference>
<dbReference type="AlphaFoldDB" id="A0A9N9RJ57"/>
<proteinExistence type="predicted"/>
<sequence length="73" mass="8354">MLKKKKQQTSKVVESTTTTLKCADDAQDETKFLKFNSTEYPLTLTEKVESKTHHHFEQSSTELPIPTAYHQIG</sequence>